<proteinExistence type="predicted"/>
<feature type="domain" description="Rubisco accumulation factor 1 helix turn helix" evidence="4">
    <location>
        <begin position="86"/>
        <end position="145"/>
    </location>
</feature>
<evidence type="ECO:0000259" key="3">
    <source>
        <dbReference type="Pfam" id="PF18578"/>
    </source>
</evidence>
<evidence type="ECO:0000313" key="6">
    <source>
        <dbReference type="Proteomes" id="UP001154282"/>
    </source>
</evidence>
<dbReference type="GO" id="GO:0110102">
    <property type="term" value="P:ribulose bisphosphate carboxylase complex assembly"/>
    <property type="evidence" value="ECO:0007669"/>
    <property type="project" value="UniProtKB-ARBA"/>
</dbReference>
<dbReference type="PANTHER" id="PTHR35299">
    <property type="entry name" value="RUBISCO ACCUMULATION FACTOR 1"/>
    <property type="match status" value="1"/>
</dbReference>
<accession>A0AAV0P1E7</accession>
<dbReference type="InterPro" id="IPR040781">
    <property type="entry name" value="Raf1_HTH"/>
</dbReference>
<dbReference type="InterPro" id="IPR040858">
    <property type="entry name" value="Raf1_C"/>
</dbReference>
<reference evidence="5" key="1">
    <citation type="submission" date="2022-08" db="EMBL/GenBank/DDBJ databases">
        <authorList>
            <person name="Gutierrez-Valencia J."/>
        </authorList>
    </citation>
    <scope>NUCLEOTIDE SEQUENCE</scope>
</reference>
<evidence type="ECO:0008006" key="7">
    <source>
        <dbReference type="Google" id="ProtNLM"/>
    </source>
</evidence>
<dbReference type="EMBL" id="CAMGYJ010000008">
    <property type="protein sequence ID" value="CAI0464834.1"/>
    <property type="molecule type" value="Genomic_DNA"/>
</dbReference>
<evidence type="ECO:0000256" key="1">
    <source>
        <dbReference type="ARBA" id="ARBA00023186"/>
    </source>
</evidence>
<gene>
    <name evidence="5" type="ORF">LITE_LOCUS36336</name>
</gene>
<name>A0AAV0P1E7_9ROSI</name>
<dbReference type="Pfam" id="PF18578">
    <property type="entry name" value="Raf1_N"/>
    <property type="match status" value="1"/>
</dbReference>
<dbReference type="InterPro" id="IPR037494">
    <property type="entry name" value="RAF1"/>
</dbReference>
<dbReference type="Pfam" id="PF18579">
    <property type="entry name" value="Raf1_HTH"/>
    <property type="match status" value="1"/>
</dbReference>
<protein>
    <recommendedName>
        <fullName evidence="7">Rubisco accumulation factor 1.1, chloroplastic</fullName>
    </recommendedName>
</protein>
<dbReference type="Proteomes" id="UP001154282">
    <property type="component" value="Unassembled WGS sequence"/>
</dbReference>
<sequence length="457" mass="49727">MLSLSANALKPITTFNHSNSSSAFLNPHPLFLILHPRNSTLKTKTSAKPTISASLIPANPPPKNLQPYQPFRPPPSPLPAKYSSLDAAARLEVLSSRAGLWYEYAPLITSLIREGYAPSSIEEVTGISGVEQNRLVVGAQVRDSLIESKTGPELISHFETGGAELLYEIRLLSTTQRAAAAHYIIQNRFDAGGAEDLARSMKDFPRRRGEKGWENFDYNLPGDCLAFLYFRQAKEHKNPSDARTASLQSALEAAESEKAKQAVLREMEGDTSAGKGDKQEAAIDGVRVPVVRMKTGEVAESTTVVVLPVCRAEGRDKEIVEAPWVSKAGGEFGVVEADKGWGRWIVLPGWEPVAILGEGGVVVSFPDARALPWRVNRWYKEEAILVVADRARKGVEVDDGFYLVAVDDSGDGRGSGLKVEKGSALKQRGVGESLGTVVLVVRPPKEDTEDQMLEDDD</sequence>
<dbReference type="Pfam" id="PF18087">
    <property type="entry name" value="RuBisCo_chap_C"/>
    <property type="match status" value="1"/>
</dbReference>
<keyword evidence="1" id="KW-0143">Chaperone</keyword>
<feature type="domain" description="Rubisco accumulation factor 1 alpha-helical" evidence="3">
    <location>
        <begin position="158"/>
        <end position="266"/>
    </location>
</feature>
<dbReference type="GO" id="GO:0009507">
    <property type="term" value="C:chloroplast"/>
    <property type="evidence" value="ECO:0007669"/>
    <property type="project" value="TreeGrafter"/>
</dbReference>
<evidence type="ECO:0000313" key="5">
    <source>
        <dbReference type="EMBL" id="CAI0464834.1"/>
    </source>
</evidence>
<evidence type="ECO:0000259" key="2">
    <source>
        <dbReference type="Pfam" id="PF18087"/>
    </source>
</evidence>
<dbReference type="AlphaFoldDB" id="A0AAV0P1E7"/>
<comment type="caution">
    <text evidence="5">The sequence shown here is derived from an EMBL/GenBank/DDBJ whole genome shotgun (WGS) entry which is preliminary data.</text>
</comment>
<evidence type="ECO:0000259" key="4">
    <source>
        <dbReference type="Pfam" id="PF18579"/>
    </source>
</evidence>
<keyword evidence="6" id="KW-1185">Reference proteome</keyword>
<dbReference type="PANTHER" id="PTHR35299:SF3">
    <property type="entry name" value="RUBISCO ACCUMULATION FACTOR 1.2, CHLOROPLASTIC"/>
    <property type="match status" value="1"/>
</dbReference>
<organism evidence="5 6">
    <name type="scientific">Linum tenue</name>
    <dbReference type="NCBI Taxonomy" id="586396"/>
    <lineage>
        <taxon>Eukaryota</taxon>
        <taxon>Viridiplantae</taxon>
        <taxon>Streptophyta</taxon>
        <taxon>Embryophyta</taxon>
        <taxon>Tracheophyta</taxon>
        <taxon>Spermatophyta</taxon>
        <taxon>Magnoliopsida</taxon>
        <taxon>eudicotyledons</taxon>
        <taxon>Gunneridae</taxon>
        <taxon>Pentapetalae</taxon>
        <taxon>rosids</taxon>
        <taxon>fabids</taxon>
        <taxon>Malpighiales</taxon>
        <taxon>Linaceae</taxon>
        <taxon>Linum</taxon>
    </lineage>
</organism>
<dbReference type="InterPro" id="IPR041358">
    <property type="entry name" value="Raf1_N"/>
</dbReference>
<feature type="domain" description="Rubisco accumulation factor 1 C-terminal" evidence="2">
    <location>
        <begin position="288"/>
        <end position="445"/>
    </location>
</feature>